<evidence type="ECO:0000256" key="1">
    <source>
        <dbReference type="ARBA" id="ARBA00022884"/>
    </source>
</evidence>
<keyword evidence="1 2" id="KW-0694">RNA-binding</keyword>
<dbReference type="PANTHER" id="PTHR23003">
    <property type="entry name" value="RNA RECOGNITION MOTIF RRM DOMAIN CONTAINING PROTEIN"/>
    <property type="match status" value="1"/>
</dbReference>
<sequence>MATLYVRNLNEKVSVNTLKKKLDELFSPYGNVLAITAHKNLKMKGQAFIAYANQENANDAVQSLQGTLLFDKQLEIQDATSQSDAVLKECLSNTDFESYLKKRKEEKEQRNRKRASFEEEPKQKTKRIKIVVNNEPNKLLLLQKVDPELTSADIKSIFDKFQGLKEINLVKPRNLALIEFTEESAAVICKETLGQTIQIKTHECYLTYAKK</sequence>
<dbReference type="Pfam" id="PF00076">
    <property type="entry name" value="RRM_1"/>
    <property type="match status" value="2"/>
</dbReference>
<reference evidence="4 5" key="1">
    <citation type="submission" date="2016-02" db="EMBL/GenBank/DDBJ databases">
        <title>Comparative genomic and transcriptomic foundation for Pichia pastoris.</title>
        <authorList>
            <person name="Love K.R."/>
            <person name="Shah K.A."/>
            <person name="Whittaker C.A."/>
            <person name="Wu J."/>
            <person name="Bartlett M.C."/>
            <person name="Ma D."/>
            <person name="Leeson R.L."/>
            <person name="Priest M."/>
            <person name="Young S.K."/>
            <person name="Love J.C."/>
        </authorList>
    </citation>
    <scope>NUCLEOTIDE SEQUENCE [LARGE SCALE GENOMIC DNA]</scope>
    <source>
        <strain evidence="4 5">ATCC 28485</strain>
    </source>
</reference>
<organism evidence="4 5">
    <name type="scientific">Komagataella pastoris</name>
    <name type="common">Yeast</name>
    <name type="synonym">Pichia pastoris</name>
    <dbReference type="NCBI Taxonomy" id="4922"/>
    <lineage>
        <taxon>Eukaryota</taxon>
        <taxon>Fungi</taxon>
        <taxon>Dikarya</taxon>
        <taxon>Ascomycota</taxon>
        <taxon>Saccharomycotina</taxon>
        <taxon>Pichiomycetes</taxon>
        <taxon>Pichiales</taxon>
        <taxon>Pichiaceae</taxon>
        <taxon>Komagataella</taxon>
    </lineage>
</organism>
<evidence type="ECO:0000259" key="3">
    <source>
        <dbReference type="PROSITE" id="PS50102"/>
    </source>
</evidence>
<evidence type="ECO:0000313" key="5">
    <source>
        <dbReference type="Proteomes" id="UP000094565"/>
    </source>
</evidence>
<keyword evidence="5" id="KW-1185">Reference proteome</keyword>
<dbReference type="InterPro" id="IPR050374">
    <property type="entry name" value="RRT5_SRSF_SR"/>
</dbReference>
<dbReference type="InterPro" id="IPR035979">
    <property type="entry name" value="RBD_domain_sf"/>
</dbReference>
<dbReference type="PROSITE" id="PS50102">
    <property type="entry name" value="RRM"/>
    <property type="match status" value="1"/>
</dbReference>
<dbReference type="GO" id="GO:0003729">
    <property type="term" value="F:mRNA binding"/>
    <property type="evidence" value="ECO:0007669"/>
    <property type="project" value="TreeGrafter"/>
</dbReference>
<evidence type="ECO:0000313" key="4">
    <source>
        <dbReference type="EMBL" id="ANZ77195.1"/>
    </source>
</evidence>
<gene>
    <name evidence="4" type="ORF">ATY40_BA7503885</name>
</gene>
<feature type="domain" description="RRM" evidence="3">
    <location>
        <begin position="2"/>
        <end position="81"/>
    </location>
</feature>
<dbReference type="GO" id="GO:0005634">
    <property type="term" value="C:nucleus"/>
    <property type="evidence" value="ECO:0007669"/>
    <property type="project" value="TreeGrafter"/>
</dbReference>
<dbReference type="InterPro" id="IPR012677">
    <property type="entry name" value="Nucleotide-bd_a/b_plait_sf"/>
</dbReference>
<proteinExistence type="predicted"/>
<evidence type="ECO:0000256" key="2">
    <source>
        <dbReference type="PROSITE-ProRule" id="PRU00176"/>
    </source>
</evidence>
<dbReference type="EMBL" id="CP014586">
    <property type="protein sequence ID" value="ANZ77195.1"/>
    <property type="molecule type" value="Genomic_DNA"/>
</dbReference>
<dbReference type="Gene3D" id="3.30.70.330">
    <property type="match status" value="2"/>
</dbReference>
<name>A0A1B2JH75_PICPA</name>
<dbReference type="GO" id="GO:0005737">
    <property type="term" value="C:cytoplasm"/>
    <property type="evidence" value="ECO:0007669"/>
    <property type="project" value="TreeGrafter"/>
</dbReference>
<dbReference type="InterPro" id="IPR000504">
    <property type="entry name" value="RRM_dom"/>
</dbReference>
<dbReference type="OrthoDB" id="266020at2759"/>
<dbReference type="SUPFAM" id="SSF54928">
    <property type="entry name" value="RNA-binding domain, RBD"/>
    <property type="match status" value="1"/>
</dbReference>
<protein>
    <submittedName>
        <fullName evidence="4">BA75_03885T0</fullName>
    </submittedName>
</protein>
<dbReference type="Proteomes" id="UP000094565">
    <property type="component" value="Chromosome 3"/>
</dbReference>
<dbReference type="AlphaFoldDB" id="A0A1B2JH75"/>
<dbReference type="CDD" id="cd12247">
    <property type="entry name" value="RRM2_U1A_like"/>
    <property type="match status" value="1"/>
</dbReference>
<dbReference type="SMART" id="SM00360">
    <property type="entry name" value="RRM"/>
    <property type="match status" value="2"/>
</dbReference>
<accession>A0A1B2JH75</accession>